<evidence type="ECO:0000313" key="1">
    <source>
        <dbReference type="EMBL" id="SMX36842.1"/>
    </source>
</evidence>
<reference evidence="2" key="1">
    <citation type="submission" date="2017-05" db="EMBL/GenBank/DDBJ databases">
        <authorList>
            <person name="Rodrigo-Torres L."/>
            <person name="Arahal R. D."/>
            <person name="Lucena T."/>
        </authorList>
    </citation>
    <scope>NUCLEOTIDE SEQUENCE [LARGE SCALE GENOMIC DNA]</scope>
    <source>
        <strain evidence="2">CECT 8868</strain>
    </source>
</reference>
<dbReference type="Proteomes" id="UP000203464">
    <property type="component" value="Unassembled WGS sequence"/>
</dbReference>
<name>A0A238K409_9RHOB</name>
<protein>
    <submittedName>
        <fullName evidence="1">Uncharacterized protein</fullName>
    </submittedName>
</protein>
<dbReference type="AlphaFoldDB" id="A0A238K409"/>
<evidence type="ECO:0000313" key="2">
    <source>
        <dbReference type="Proteomes" id="UP000203464"/>
    </source>
</evidence>
<proteinExistence type="predicted"/>
<gene>
    <name evidence="1" type="ORF">OCA8868_01130</name>
</gene>
<sequence>MGHGSGYDLLEKVLIEWVNYGSIYTVAIE</sequence>
<keyword evidence="2" id="KW-1185">Reference proteome</keyword>
<dbReference type="EMBL" id="FXYD01000002">
    <property type="protein sequence ID" value="SMX36842.1"/>
    <property type="molecule type" value="Genomic_DNA"/>
</dbReference>
<accession>A0A238K409</accession>
<organism evidence="1 2">
    <name type="scientific">Octadecabacter ascidiaceicola</name>
    <dbReference type="NCBI Taxonomy" id="1655543"/>
    <lineage>
        <taxon>Bacteria</taxon>
        <taxon>Pseudomonadati</taxon>
        <taxon>Pseudomonadota</taxon>
        <taxon>Alphaproteobacteria</taxon>
        <taxon>Rhodobacterales</taxon>
        <taxon>Roseobacteraceae</taxon>
        <taxon>Octadecabacter</taxon>
    </lineage>
</organism>